<dbReference type="AlphaFoldDB" id="A0A4R2P7Q5"/>
<proteinExistence type="predicted"/>
<comment type="caution">
    <text evidence="1">The sequence shown here is derived from an EMBL/GenBank/DDBJ whole genome shotgun (WGS) entry which is preliminary data.</text>
</comment>
<dbReference type="RefSeq" id="WP_132744229.1">
    <property type="nucleotide sequence ID" value="NZ_SLXK01000004.1"/>
</dbReference>
<dbReference type="EMBL" id="SLXK01000004">
    <property type="protein sequence ID" value="TCP30932.1"/>
    <property type="molecule type" value="Genomic_DNA"/>
</dbReference>
<gene>
    <name evidence="1" type="ORF">EV207_104111</name>
</gene>
<reference evidence="1 2" key="1">
    <citation type="submission" date="2019-03" db="EMBL/GenBank/DDBJ databases">
        <title>Genomic Encyclopedia of Type Strains, Phase IV (KMG-IV): sequencing the most valuable type-strain genomes for metagenomic binning, comparative biology and taxonomic classification.</title>
        <authorList>
            <person name="Goeker M."/>
        </authorList>
    </citation>
    <scope>NUCLEOTIDE SEQUENCE [LARGE SCALE GENOMIC DNA]</scope>
    <source>
        <strain evidence="1 2">DSM 19377</strain>
    </source>
</reference>
<dbReference type="Proteomes" id="UP000295416">
    <property type="component" value="Unassembled WGS sequence"/>
</dbReference>
<organism evidence="1 2">
    <name type="scientific">Scopulibacillus darangshiensis</name>
    <dbReference type="NCBI Taxonomy" id="442528"/>
    <lineage>
        <taxon>Bacteria</taxon>
        <taxon>Bacillati</taxon>
        <taxon>Bacillota</taxon>
        <taxon>Bacilli</taxon>
        <taxon>Bacillales</taxon>
        <taxon>Sporolactobacillaceae</taxon>
        <taxon>Scopulibacillus</taxon>
    </lineage>
</organism>
<evidence type="ECO:0000313" key="1">
    <source>
        <dbReference type="EMBL" id="TCP30932.1"/>
    </source>
</evidence>
<keyword evidence="2" id="KW-1185">Reference proteome</keyword>
<dbReference type="OrthoDB" id="2903325at2"/>
<protein>
    <submittedName>
        <fullName evidence="1">Uncharacterized protein</fullName>
    </submittedName>
</protein>
<accession>A0A4R2P7Q5</accession>
<evidence type="ECO:0000313" key="2">
    <source>
        <dbReference type="Proteomes" id="UP000295416"/>
    </source>
</evidence>
<sequence>MKKRYIFVGLLAILYLSAFTIGGSRTYSWFTSETEAKGSVVNATTKDLLTITPKVISYDKNCRVKLQIAVTNKSDINIPIKLGHYQKKLLPKKTMTAKFNKKVPCGAAKTVYHLTGLNNYIDKDIIIQLNKR</sequence>
<name>A0A4R2P7Q5_9BACL</name>